<dbReference type="Gene3D" id="3.30.1040.20">
    <property type="match status" value="1"/>
</dbReference>
<evidence type="ECO:0000313" key="2">
    <source>
        <dbReference type="EMBL" id="QKZ22006.1"/>
    </source>
</evidence>
<dbReference type="AlphaFoldDB" id="A0A7H8TET6"/>
<dbReference type="Gene3D" id="3.40.30.40">
    <property type="entry name" value="Perfringolysin"/>
    <property type="match status" value="1"/>
</dbReference>
<protein>
    <submittedName>
        <fullName evidence="2">Thiol-activated cytolysin family protein</fullName>
    </submittedName>
</protein>
<keyword evidence="3" id="KW-1185">Reference proteome</keyword>
<dbReference type="RefSeq" id="WP_176577392.1">
    <property type="nucleotide sequence ID" value="NZ_CP056041.1"/>
</dbReference>
<dbReference type="InterPro" id="IPR001869">
    <property type="entry name" value="Thiol_cytolysin"/>
</dbReference>
<accession>A0A7H8TET6</accession>
<evidence type="ECO:0000256" key="1">
    <source>
        <dbReference type="SAM" id="MobiDB-lite"/>
    </source>
</evidence>
<feature type="region of interest" description="Disordered" evidence="1">
    <location>
        <begin position="1"/>
        <end position="24"/>
    </location>
</feature>
<reference evidence="2 3" key="1">
    <citation type="submission" date="2020-06" db="EMBL/GenBank/DDBJ databases">
        <title>Genome mining for natural products.</title>
        <authorList>
            <person name="Zhang B."/>
            <person name="Shi J."/>
            <person name="Ge H."/>
        </authorList>
    </citation>
    <scope>NUCLEOTIDE SEQUENCE [LARGE SCALE GENOMIC DNA]</scope>
    <source>
        <strain evidence="2 3">NA02069</strain>
    </source>
</reference>
<dbReference type="Pfam" id="PF01289">
    <property type="entry name" value="Thiol_cytolysin"/>
    <property type="match status" value="1"/>
</dbReference>
<dbReference type="EMBL" id="CP056041">
    <property type="protein sequence ID" value="QKZ22006.1"/>
    <property type="molecule type" value="Genomic_DNA"/>
</dbReference>
<evidence type="ECO:0000313" key="3">
    <source>
        <dbReference type="Proteomes" id="UP000509418"/>
    </source>
</evidence>
<dbReference type="SUPFAM" id="SSF56978">
    <property type="entry name" value="Perfringolysin"/>
    <property type="match status" value="1"/>
</dbReference>
<dbReference type="Proteomes" id="UP000509418">
    <property type="component" value="Chromosome"/>
</dbReference>
<dbReference type="GO" id="GO:0015485">
    <property type="term" value="F:cholesterol binding"/>
    <property type="evidence" value="ECO:0007669"/>
    <property type="project" value="InterPro"/>
</dbReference>
<dbReference type="InterPro" id="IPR036359">
    <property type="entry name" value="Thiol_cytolysin_sf"/>
</dbReference>
<dbReference type="InterPro" id="IPR036363">
    <property type="entry name" value="Thiol_cytolysin_ab_sf"/>
</dbReference>
<sequence>MLPHLPINPGRCQTEPPQECGEHSKEGEIMPIEKGDLIIGDGPDVYYIENDRRRLVPDYTTLLALDSKGWDAVKHVLADELLAVEIGPPIPSLANGSLLIGTDGKSFLARRGQLHPVPDAATLALFPRHRAAQLRPGDLQLFPSRLGEKLPSVHDVSAEVLAIDTYIRSLAPLPYRDDTDEAGPVVKRPGVTEVDGVAVEVSEQRIRMSRRVSDFVEINPIPDVMWAGALVTGASVAPGALAPIPLQRHPGWITVATSLTSPAPKSQSRRLSEPSLRAYQDALTELIHELKPQDSAAAISFQLEKIDTLEEGMLRFGLNLKGSGWGVDAKAQLNTRASRSTTFGYFSQSYYQVTFDADGSPPRFFADDVTLDQVKAYCGPDNPPCHIATVTYGRLLTFLVDSEATSFEVKAALNASWESAVSGTAALTGEHKNTLSRSSVTAAVLGGSSGVVGEVITNPVAGLVPWIQGQLAVNRDLPVAPIQYTVRYLAPPHNLVQVSRTTDVVRIVDANVYGGREAGGTYKVGEGDGKGPVPTGIRVNRGDEVTFTATGRVWAGWMFIGATGPEGISGPPKSWYPLPDGEGVRGSMLIGGYDNGKWFPIGSGARVHVPAESDDCELWLRLNDDDMTNGDGDFDVTVSVRRRLPTIPAMPQ</sequence>
<dbReference type="Gene3D" id="2.60.120.430">
    <property type="entry name" value="Galactose-binding lectin"/>
    <property type="match status" value="1"/>
</dbReference>
<organism evidence="2 3">
    <name type="scientific">Streptomyces chartreusis</name>
    <dbReference type="NCBI Taxonomy" id="1969"/>
    <lineage>
        <taxon>Bacteria</taxon>
        <taxon>Bacillati</taxon>
        <taxon>Actinomycetota</taxon>
        <taxon>Actinomycetes</taxon>
        <taxon>Kitasatosporales</taxon>
        <taxon>Streptomycetaceae</taxon>
        <taxon>Streptomyces</taxon>
    </lineage>
</organism>
<proteinExistence type="predicted"/>
<dbReference type="Gene3D" id="3.90.840.10">
    <property type="entry name" value="Thiol-activated cytolysin superfamily/Thiol-activated cytolysin, alpha-beta domain"/>
    <property type="match status" value="1"/>
</dbReference>
<gene>
    <name evidence="2" type="ORF">HUT05_34475</name>
</gene>
<name>A0A7H8TET6_STRCX</name>